<dbReference type="Gene3D" id="3.90.550.10">
    <property type="entry name" value="Spore Coat Polysaccharide Biosynthesis Protein SpsA, Chain A"/>
    <property type="match status" value="1"/>
</dbReference>
<evidence type="ECO:0000256" key="1">
    <source>
        <dbReference type="ARBA" id="ARBA00006739"/>
    </source>
</evidence>
<gene>
    <name evidence="5" type="ORF">DA792_17135</name>
</gene>
<accession>A0A2R4M5X2</accession>
<evidence type="ECO:0000256" key="3">
    <source>
        <dbReference type="ARBA" id="ARBA00022679"/>
    </source>
</evidence>
<proteinExistence type="inferred from homology"/>
<organism evidence="5 6">
    <name type="scientific">Celeribacter baekdonensis</name>
    <dbReference type="NCBI Taxonomy" id="875171"/>
    <lineage>
        <taxon>Bacteria</taxon>
        <taxon>Pseudomonadati</taxon>
        <taxon>Pseudomonadota</taxon>
        <taxon>Alphaproteobacteria</taxon>
        <taxon>Rhodobacterales</taxon>
        <taxon>Roseobacteraceae</taxon>
        <taxon>Celeribacter</taxon>
    </lineage>
</organism>
<evidence type="ECO:0000256" key="2">
    <source>
        <dbReference type="ARBA" id="ARBA00022676"/>
    </source>
</evidence>
<dbReference type="Pfam" id="PF00535">
    <property type="entry name" value="Glycos_transf_2"/>
    <property type="match status" value="1"/>
</dbReference>
<dbReference type="GO" id="GO:0016757">
    <property type="term" value="F:glycosyltransferase activity"/>
    <property type="evidence" value="ECO:0007669"/>
    <property type="project" value="UniProtKB-KW"/>
</dbReference>
<dbReference type="InterPro" id="IPR001173">
    <property type="entry name" value="Glyco_trans_2-like"/>
</dbReference>
<feature type="domain" description="Glycosyltransferase 2-like" evidence="4">
    <location>
        <begin position="6"/>
        <end position="136"/>
    </location>
</feature>
<dbReference type="AlphaFoldDB" id="A0A2R4M5X2"/>
<dbReference type="RefSeq" id="WP_107721430.1">
    <property type="nucleotide sequence ID" value="NZ_CP028475.1"/>
</dbReference>
<dbReference type="InterPro" id="IPR050834">
    <property type="entry name" value="Glycosyltransf_2"/>
</dbReference>
<dbReference type="Proteomes" id="UP000241447">
    <property type="component" value="Chromosome"/>
</dbReference>
<protein>
    <submittedName>
        <fullName evidence="5">Glycosyl transferase</fullName>
    </submittedName>
</protein>
<dbReference type="EMBL" id="CP028475">
    <property type="protein sequence ID" value="AVW92600.1"/>
    <property type="molecule type" value="Genomic_DNA"/>
</dbReference>
<dbReference type="InterPro" id="IPR029044">
    <property type="entry name" value="Nucleotide-diphossugar_trans"/>
</dbReference>
<evidence type="ECO:0000259" key="4">
    <source>
        <dbReference type="Pfam" id="PF00535"/>
    </source>
</evidence>
<evidence type="ECO:0000313" key="5">
    <source>
        <dbReference type="EMBL" id="AVW92600.1"/>
    </source>
</evidence>
<keyword evidence="3 5" id="KW-0808">Transferase</keyword>
<dbReference type="PANTHER" id="PTHR43685">
    <property type="entry name" value="GLYCOSYLTRANSFERASE"/>
    <property type="match status" value="1"/>
</dbReference>
<comment type="similarity">
    <text evidence="1">Belongs to the glycosyltransferase 2 family.</text>
</comment>
<dbReference type="PANTHER" id="PTHR43685:SF5">
    <property type="entry name" value="GLYCOSYLTRANSFERASE EPSE-RELATED"/>
    <property type="match status" value="1"/>
</dbReference>
<keyword evidence="2" id="KW-0328">Glycosyltransferase</keyword>
<dbReference type="SUPFAM" id="SSF53448">
    <property type="entry name" value="Nucleotide-diphospho-sugar transferases"/>
    <property type="match status" value="1"/>
</dbReference>
<name>A0A2R4M5X2_9RHOB</name>
<dbReference type="KEGG" id="cbak:DA792_17135"/>
<evidence type="ECO:0000313" key="6">
    <source>
        <dbReference type="Proteomes" id="UP000241447"/>
    </source>
</evidence>
<reference evidence="5 6" key="1">
    <citation type="submission" date="2018-03" db="EMBL/GenBank/DDBJ databases">
        <title>The Complete Genome of Celeribacter baekdonensis strain LH4, a Thiosulfate-Oxidizing Alphaproteobacterium Isolated from Gulf of Mexico Continental Slope Sediments.</title>
        <authorList>
            <person name="Flood B.E."/>
            <person name="Bailey J.V."/>
            <person name="Leprich D."/>
        </authorList>
    </citation>
    <scope>NUCLEOTIDE SEQUENCE [LARGE SCALE GENOMIC DNA]</scope>
    <source>
        <strain evidence="5 6">LH4</strain>
    </source>
</reference>
<sequence length="253" mass="28637">MPPKVSIIMPVYNAEAFLGAALQSVLDQTETDWELWAVEDASLDLSDKILTEFQKQTSRIHLIKNEKNEGAAKSRNAALERAQGRWIAFLDADDIWAPDKLKRHLAFLTAQNAVFGATDYGVISQEGIQLARRIVPARSDFKKLLKGNPIGTSTVIIARDTLGDLRFPDLHRRQDYALWLKLTQRGVICHGLHAPLTQYRRRTGSLSDNRMRAALATWQVYSTLPEISRMRAFMAYGTYLIRTSLKHLGHVDH</sequence>